<dbReference type="InterPro" id="IPR001680">
    <property type="entry name" value="WD40_rpt"/>
</dbReference>
<feature type="compositionally biased region" description="Low complexity" evidence="5">
    <location>
        <begin position="110"/>
        <end position="120"/>
    </location>
</feature>
<dbReference type="PANTHER" id="PTHR19848:SF8">
    <property type="entry name" value="F-BOX AND WD REPEAT DOMAIN CONTAINING 7"/>
    <property type="match status" value="1"/>
</dbReference>
<dbReference type="Pfam" id="PF00400">
    <property type="entry name" value="WD40"/>
    <property type="match status" value="3"/>
</dbReference>
<evidence type="ECO:0000313" key="7">
    <source>
        <dbReference type="Proteomes" id="UP000009168"/>
    </source>
</evidence>
<dbReference type="RefSeq" id="XP_001013087.4">
    <property type="nucleotide sequence ID" value="XM_001013087.4"/>
</dbReference>
<proteinExistence type="predicted"/>
<dbReference type="STRING" id="312017.I7MIB3"/>
<feature type="coiled-coil region" evidence="4">
    <location>
        <begin position="209"/>
        <end position="268"/>
    </location>
</feature>
<feature type="repeat" description="WD" evidence="3">
    <location>
        <begin position="318"/>
        <end position="350"/>
    </location>
</feature>
<feature type="compositionally biased region" description="Polar residues" evidence="5">
    <location>
        <begin position="94"/>
        <end position="103"/>
    </location>
</feature>
<dbReference type="EMBL" id="GG662740">
    <property type="protein sequence ID" value="EAR92842.4"/>
    <property type="molecule type" value="Genomic_DNA"/>
</dbReference>
<evidence type="ECO:0000256" key="5">
    <source>
        <dbReference type="SAM" id="MobiDB-lite"/>
    </source>
</evidence>
<dbReference type="InterPro" id="IPR019775">
    <property type="entry name" value="WD40_repeat_CS"/>
</dbReference>
<dbReference type="PANTHER" id="PTHR19848">
    <property type="entry name" value="WD40 REPEAT PROTEIN"/>
    <property type="match status" value="1"/>
</dbReference>
<name>I7MIB3_TETTS</name>
<protein>
    <submittedName>
        <fullName evidence="6">WD domain, G-beta repeat protein</fullName>
    </submittedName>
</protein>
<evidence type="ECO:0000256" key="4">
    <source>
        <dbReference type="SAM" id="Coils"/>
    </source>
</evidence>
<evidence type="ECO:0000313" key="6">
    <source>
        <dbReference type="EMBL" id="EAR92842.4"/>
    </source>
</evidence>
<keyword evidence="1 3" id="KW-0853">WD repeat</keyword>
<dbReference type="PROSITE" id="PS00678">
    <property type="entry name" value="WD_REPEATS_1"/>
    <property type="match status" value="1"/>
</dbReference>
<organism evidence="6 7">
    <name type="scientific">Tetrahymena thermophila (strain SB210)</name>
    <dbReference type="NCBI Taxonomy" id="312017"/>
    <lineage>
        <taxon>Eukaryota</taxon>
        <taxon>Sar</taxon>
        <taxon>Alveolata</taxon>
        <taxon>Ciliophora</taxon>
        <taxon>Intramacronucleata</taxon>
        <taxon>Oligohymenophorea</taxon>
        <taxon>Hymenostomatida</taxon>
        <taxon>Tetrahymenina</taxon>
        <taxon>Tetrahymenidae</taxon>
        <taxon>Tetrahymena</taxon>
    </lineage>
</organism>
<dbReference type="GeneID" id="7833318"/>
<evidence type="ECO:0000256" key="1">
    <source>
        <dbReference type="ARBA" id="ARBA00022574"/>
    </source>
</evidence>
<dbReference type="PROSITE" id="PS50294">
    <property type="entry name" value="WD_REPEATS_REGION"/>
    <property type="match status" value="2"/>
</dbReference>
<dbReference type="InterPro" id="IPR015943">
    <property type="entry name" value="WD40/YVTN_repeat-like_dom_sf"/>
</dbReference>
<feature type="region of interest" description="Disordered" evidence="5">
    <location>
        <begin position="94"/>
        <end position="120"/>
    </location>
</feature>
<dbReference type="PROSITE" id="PS50082">
    <property type="entry name" value="WD_REPEATS_2"/>
    <property type="match status" value="3"/>
</dbReference>
<reference evidence="7" key="1">
    <citation type="journal article" date="2006" name="PLoS Biol.">
        <title>Macronuclear genome sequence of the ciliate Tetrahymena thermophila, a model eukaryote.</title>
        <authorList>
            <person name="Eisen J.A."/>
            <person name="Coyne R.S."/>
            <person name="Wu M."/>
            <person name="Wu D."/>
            <person name="Thiagarajan M."/>
            <person name="Wortman J.R."/>
            <person name="Badger J.H."/>
            <person name="Ren Q."/>
            <person name="Amedeo P."/>
            <person name="Jones K.M."/>
            <person name="Tallon L.J."/>
            <person name="Delcher A.L."/>
            <person name="Salzberg S.L."/>
            <person name="Silva J.C."/>
            <person name="Haas B.J."/>
            <person name="Majoros W.H."/>
            <person name="Farzad M."/>
            <person name="Carlton J.M."/>
            <person name="Smith R.K. Jr."/>
            <person name="Garg J."/>
            <person name="Pearlman R.E."/>
            <person name="Karrer K.M."/>
            <person name="Sun L."/>
            <person name="Manning G."/>
            <person name="Elde N.C."/>
            <person name="Turkewitz A.P."/>
            <person name="Asai D.J."/>
            <person name="Wilkes D.E."/>
            <person name="Wang Y."/>
            <person name="Cai H."/>
            <person name="Collins K."/>
            <person name="Stewart B.A."/>
            <person name="Lee S.R."/>
            <person name="Wilamowska K."/>
            <person name="Weinberg Z."/>
            <person name="Ruzzo W.L."/>
            <person name="Wloga D."/>
            <person name="Gaertig J."/>
            <person name="Frankel J."/>
            <person name="Tsao C.-C."/>
            <person name="Gorovsky M.A."/>
            <person name="Keeling P.J."/>
            <person name="Waller R.F."/>
            <person name="Patron N.J."/>
            <person name="Cherry J.M."/>
            <person name="Stover N.A."/>
            <person name="Krieger C.J."/>
            <person name="del Toro C."/>
            <person name="Ryder H.F."/>
            <person name="Williamson S.C."/>
            <person name="Barbeau R.A."/>
            <person name="Hamilton E.P."/>
            <person name="Orias E."/>
        </authorList>
    </citation>
    <scope>NUCLEOTIDE SEQUENCE [LARGE SCALE GENOMIC DNA]</scope>
    <source>
        <strain evidence="7">SB210</strain>
    </source>
</reference>
<dbReference type="KEGG" id="tet:TTHERM_00294550"/>
<evidence type="ECO:0000256" key="3">
    <source>
        <dbReference type="PROSITE-ProRule" id="PRU00221"/>
    </source>
</evidence>
<dbReference type="InterPro" id="IPR036322">
    <property type="entry name" value="WD40_repeat_dom_sf"/>
</dbReference>
<feature type="repeat" description="WD" evidence="3">
    <location>
        <begin position="404"/>
        <end position="445"/>
    </location>
</feature>
<dbReference type="CDD" id="cd00200">
    <property type="entry name" value="WD40"/>
    <property type="match status" value="1"/>
</dbReference>
<dbReference type="OrthoDB" id="287237at2759"/>
<gene>
    <name evidence="6" type="ORF">TTHERM_00294550</name>
</gene>
<dbReference type="Gene3D" id="2.130.10.10">
    <property type="entry name" value="YVTN repeat-like/Quinoprotein amine dehydrogenase"/>
    <property type="match status" value="1"/>
</dbReference>
<dbReference type="AlphaFoldDB" id="I7MIB3"/>
<accession>I7MIB3</accession>
<keyword evidence="2" id="KW-0677">Repeat</keyword>
<dbReference type="SMART" id="SM00320">
    <property type="entry name" value="WD40"/>
    <property type="match status" value="7"/>
</dbReference>
<dbReference type="InParanoid" id="I7MIB3"/>
<keyword evidence="7" id="KW-1185">Reference proteome</keyword>
<dbReference type="SUPFAM" id="SSF50978">
    <property type="entry name" value="WD40 repeat-like"/>
    <property type="match status" value="1"/>
</dbReference>
<feature type="coiled-coil region" evidence="4">
    <location>
        <begin position="125"/>
        <end position="180"/>
    </location>
</feature>
<sequence>MSTTIKKKVFNQNQILNQLRSFSGKVKEIDEVITLYEQGMTYFNNQSKKFFQFGANEIIQRDDYRLELDSNENYFNKSPSMSQDMYDTQNQLQERSKSLSQNYQKKDSTPPQQYQQQNPGSQNTIFQLKQKVKQLEQQGNQLREQNECLSADLKVKSHDLEELKNQLDILVEQNSKQKQNIYEKDDLIAKQAAEIKKLNEIEIKHVEAIQTIKDQLEKKIEQITIVEADRNQLLERYLLEKTQFAEKMNQLNTLQEELNYKMSKLSEDEEYLIKRKLNFQTEIQKSGIKMPTLAPTIDESKINLQQSEVPSKPTKVLLKQHKNEIYCIGQSLNGSLIASCGGDNFIKLYDPLSMNQQGQLQSPRDDILFLHLNFAPFSELILAGLTDKTMQLFNYSTSKLKSTFQGHNERVNVVSFTSEKEKVVSGSTDRSLKIWDVNKVSQIKSILCGSIMRAIDYFQSEPHIVSGHNDGSIRLYSIRDSNNTKPVYNVQGVFENGVTCVKISNCQNYILASSAEGFTLKVVDLRKNQVVKTFENQQYFNNHEFNKCCFGPDDKYIIAGSSDSSIIMFNFKDGTKKSVLKNQNHQGVIVAVDYHNVSGNLYSGDSRGNLLIWN</sequence>
<keyword evidence="4" id="KW-0175">Coiled coil</keyword>
<feature type="repeat" description="WD" evidence="3">
    <location>
        <begin position="582"/>
        <end position="614"/>
    </location>
</feature>
<dbReference type="eggNOG" id="KOG0288">
    <property type="taxonomic scope" value="Eukaryota"/>
</dbReference>
<dbReference type="Proteomes" id="UP000009168">
    <property type="component" value="Unassembled WGS sequence"/>
</dbReference>
<evidence type="ECO:0000256" key="2">
    <source>
        <dbReference type="ARBA" id="ARBA00022737"/>
    </source>
</evidence>